<reference evidence="2" key="3">
    <citation type="submission" date="2025-08" db="UniProtKB">
        <authorList>
            <consortium name="RefSeq"/>
        </authorList>
    </citation>
    <scope>IDENTIFICATION</scope>
    <source>
        <strain evidence="2">NI907</strain>
    </source>
</reference>
<reference evidence="1 2" key="1">
    <citation type="journal article" date="2019" name="Mol. Biol. Evol.">
        <title>Blast fungal genomes show frequent chromosomal changes, gene gains and losses, and effector gene turnover.</title>
        <authorList>
            <person name="Gomez Luciano L.B."/>
            <person name="Jason Tsai I."/>
            <person name="Chuma I."/>
            <person name="Tosa Y."/>
            <person name="Chen Y.H."/>
            <person name="Li J.Y."/>
            <person name="Li M.Y."/>
            <person name="Jade Lu M.Y."/>
            <person name="Nakayashiki H."/>
            <person name="Li W.H."/>
        </authorList>
    </citation>
    <scope>NUCLEOTIDE SEQUENCE [LARGE SCALE GENOMIC DNA]</scope>
    <source>
        <strain evidence="1 2">NI907</strain>
    </source>
</reference>
<reference evidence="2" key="2">
    <citation type="submission" date="2019-10" db="EMBL/GenBank/DDBJ databases">
        <authorList>
            <consortium name="NCBI Genome Project"/>
        </authorList>
    </citation>
    <scope>NUCLEOTIDE SEQUENCE</scope>
    <source>
        <strain evidence="2">NI907</strain>
    </source>
</reference>
<gene>
    <name evidence="2" type="ORF">PgNI_10194</name>
</gene>
<protein>
    <submittedName>
        <fullName evidence="2">Uncharacterized protein</fullName>
    </submittedName>
</protein>
<evidence type="ECO:0000313" key="2">
    <source>
        <dbReference type="RefSeq" id="XP_030980313.1"/>
    </source>
</evidence>
<dbReference type="Proteomes" id="UP000515153">
    <property type="component" value="Chromosome VII"/>
</dbReference>
<dbReference type="AlphaFoldDB" id="A0A6P8AZI4"/>
<evidence type="ECO:0000313" key="1">
    <source>
        <dbReference type="Proteomes" id="UP000515153"/>
    </source>
</evidence>
<dbReference type="RefSeq" id="XP_030980313.1">
    <property type="nucleotide sequence ID" value="XM_031130168.1"/>
</dbReference>
<organism evidence="1 2">
    <name type="scientific">Pyricularia grisea</name>
    <name type="common">Crabgrass-specific blast fungus</name>
    <name type="synonym">Magnaporthe grisea</name>
    <dbReference type="NCBI Taxonomy" id="148305"/>
    <lineage>
        <taxon>Eukaryota</taxon>
        <taxon>Fungi</taxon>
        <taxon>Dikarya</taxon>
        <taxon>Ascomycota</taxon>
        <taxon>Pezizomycotina</taxon>
        <taxon>Sordariomycetes</taxon>
        <taxon>Sordariomycetidae</taxon>
        <taxon>Magnaporthales</taxon>
        <taxon>Pyriculariaceae</taxon>
        <taxon>Pyricularia</taxon>
    </lineage>
</organism>
<accession>A0A6P8AZI4</accession>
<name>A0A6P8AZI4_PYRGI</name>
<sequence>MSSIKSSQATATHDLRVRKILYTARRCAAKLVKKFRPSPSAKSGNKKVEAKMSARWHDHTPEEFYGPFC</sequence>
<dbReference type="KEGG" id="pgri:PgNI_10194"/>
<keyword evidence="1" id="KW-1185">Reference proteome</keyword>
<dbReference type="GeneID" id="41965076"/>
<proteinExistence type="predicted"/>